<keyword evidence="8" id="KW-1185">Reference proteome</keyword>
<evidence type="ECO:0000256" key="4">
    <source>
        <dbReference type="ARBA" id="ARBA00022737"/>
    </source>
</evidence>
<organism evidence="7 8">
    <name type="scientific">Micromonospora echinofusca</name>
    <dbReference type="NCBI Taxonomy" id="47858"/>
    <lineage>
        <taxon>Bacteria</taxon>
        <taxon>Bacillati</taxon>
        <taxon>Actinomycetota</taxon>
        <taxon>Actinomycetes</taxon>
        <taxon>Micromonosporales</taxon>
        <taxon>Micromonosporaceae</taxon>
        <taxon>Micromonospora</taxon>
    </lineage>
</organism>
<keyword evidence="4" id="KW-0677">Repeat</keyword>
<dbReference type="CDD" id="cd08342">
    <property type="entry name" value="HPPD_N_like"/>
    <property type="match status" value="1"/>
</dbReference>
<evidence type="ECO:0000256" key="1">
    <source>
        <dbReference type="ARBA" id="ARBA00001962"/>
    </source>
</evidence>
<dbReference type="InterPro" id="IPR041736">
    <property type="entry name" value="4OHPhenylPyrv_dOase_N"/>
</dbReference>
<dbReference type="PROSITE" id="PS51819">
    <property type="entry name" value="VOC"/>
    <property type="match status" value="2"/>
</dbReference>
<dbReference type="Gene3D" id="3.10.180.10">
    <property type="entry name" value="2,3-Dihydroxybiphenyl 1,2-Dioxygenase, domain 1"/>
    <property type="match status" value="2"/>
</dbReference>
<feature type="domain" description="VOC" evidence="6">
    <location>
        <begin position="5"/>
        <end position="136"/>
    </location>
</feature>
<accession>A0ABS3VTG5</accession>
<keyword evidence="7" id="KW-0223">Dioxygenase</keyword>
<feature type="domain" description="VOC" evidence="6">
    <location>
        <begin position="150"/>
        <end position="301"/>
    </location>
</feature>
<evidence type="ECO:0000313" key="7">
    <source>
        <dbReference type="EMBL" id="MBO4207816.1"/>
    </source>
</evidence>
<dbReference type="InterPro" id="IPR041735">
    <property type="entry name" value="4OHPhenylPyrv_dOase_C"/>
</dbReference>
<dbReference type="InterPro" id="IPR005956">
    <property type="entry name" value="4OHPhenylPyrv_dOase"/>
</dbReference>
<comment type="cofactor">
    <cofactor evidence="1">
        <name>Fe cation</name>
        <dbReference type="ChEBI" id="CHEBI:24875"/>
    </cofactor>
</comment>
<dbReference type="Pfam" id="PF13669">
    <property type="entry name" value="Glyoxalase_4"/>
    <property type="match status" value="1"/>
</dbReference>
<dbReference type="Proteomes" id="UP000823521">
    <property type="component" value="Unassembled WGS sequence"/>
</dbReference>
<dbReference type="NCBIfam" id="TIGR01263">
    <property type="entry name" value="4HPPD"/>
    <property type="match status" value="1"/>
</dbReference>
<dbReference type="GO" id="GO:0003868">
    <property type="term" value="F:4-hydroxyphenylpyruvate dioxygenase activity"/>
    <property type="evidence" value="ECO:0007669"/>
    <property type="project" value="UniProtKB-EC"/>
</dbReference>
<evidence type="ECO:0000256" key="3">
    <source>
        <dbReference type="ARBA" id="ARBA00022723"/>
    </source>
</evidence>
<evidence type="ECO:0000259" key="6">
    <source>
        <dbReference type="PROSITE" id="PS51819"/>
    </source>
</evidence>
<evidence type="ECO:0000256" key="5">
    <source>
        <dbReference type="ARBA" id="ARBA00023004"/>
    </source>
</evidence>
<reference evidence="7 8" key="1">
    <citation type="submission" date="2019-12" db="EMBL/GenBank/DDBJ databases">
        <title>Whole genome sequencing of endophytic Actinobacterium Micromonospora sp. MPMI6T.</title>
        <authorList>
            <person name="Evv R."/>
            <person name="Podile A.R."/>
        </authorList>
    </citation>
    <scope>NUCLEOTIDE SEQUENCE [LARGE SCALE GENOMIC DNA]</scope>
    <source>
        <strain evidence="7 8">MPMI6</strain>
    </source>
</reference>
<dbReference type="InterPro" id="IPR029068">
    <property type="entry name" value="Glyas_Bleomycin-R_OHBP_Dase"/>
</dbReference>
<dbReference type="SUPFAM" id="SSF54593">
    <property type="entry name" value="Glyoxalase/Bleomycin resistance protein/Dihydroxybiphenyl dioxygenase"/>
    <property type="match status" value="1"/>
</dbReference>
<sequence>MDPVGIDHVALLTDRLDHVVEYFRDAMGFAAHPPVTSDDGTEQHTSVLLTQGRIRVVATAPTAGRGRVSDYVARHADGVADIAMGVEDAAAAFDTAVRRGARAVAAPAETRLADGARAVTATVSGPGDLAHTFVQRLDGTAGVDDGLLKTIDHIAICLPGGRLVPTTEFYVEVFGFRTIFEELVEVGDQAIDSKVVQNNAGDITFTLIEPDVTRSPGQIDRFLTDHRGAGVQHLAFLTDDITVAVPRLSGQGVTFLQAPQSYYTMLAGRAPELTGEIDTLRAVDVLVDRDHWGHLLQIFTQSPHTRGTLFYELIERRNARTFGSGNVRALYEAVEHDRVTSTVPQRS</sequence>
<dbReference type="PANTHER" id="PTHR11959:SF1">
    <property type="entry name" value="4-HYDROXYPHENYLPYRUVATE DIOXYGENASE"/>
    <property type="match status" value="1"/>
</dbReference>
<dbReference type="EMBL" id="WVUH01000147">
    <property type="protein sequence ID" value="MBO4207816.1"/>
    <property type="molecule type" value="Genomic_DNA"/>
</dbReference>
<name>A0ABS3VTG5_MICEH</name>
<evidence type="ECO:0000313" key="8">
    <source>
        <dbReference type="Proteomes" id="UP000823521"/>
    </source>
</evidence>
<dbReference type="PANTHER" id="PTHR11959">
    <property type="entry name" value="4-HYDROXYPHENYLPYRUVATE DIOXYGENASE"/>
    <property type="match status" value="1"/>
</dbReference>
<protein>
    <submittedName>
        <fullName evidence="7">4-hydroxyphenylpyruvate dioxygenase</fullName>
        <ecNumber evidence="7">1.13.11.27</ecNumber>
    </submittedName>
</protein>
<dbReference type="InterPro" id="IPR004360">
    <property type="entry name" value="Glyas_Fos-R_dOase_dom"/>
</dbReference>
<dbReference type="RefSeq" id="WP_208814729.1">
    <property type="nucleotide sequence ID" value="NZ_WVUH01000147.1"/>
</dbReference>
<evidence type="ECO:0000256" key="2">
    <source>
        <dbReference type="ARBA" id="ARBA00005877"/>
    </source>
</evidence>
<keyword evidence="5" id="KW-0408">Iron</keyword>
<keyword evidence="7" id="KW-0560">Oxidoreductase</keyword>
<dbReference type="Pfam" id="PF00903">
    <property type="entry name" value="Glyoxalase"/>
    <property type="match status" value="1"/>
</dbReference>
<comment type="caution">
    <text evidence="7">The sequence shown here is derived from an EMBL/GenBank/DDBJ whole genome shotgun (WGS) entry which is preliminary data.</text>
</comment>
<gene>
    <name evidence="7" type="primary">hppD</name>
    <name evidence="7" type="ORF">GSF22_17655</name>
</gene>
<proteinExistence type="inferred from homology"/>
<comment type="similarity">
    <text evidence="2">Belongs to the 4HPPD family.</text>
</comment>
<dbReference type="CDD" id="cd07250">
    <property type="entry name" value="HPPD_C_like"/>
    <property type="match status" value="1"/>
</dbReference>
<keyword evidence="3" id="KW-0479">Metal-binding</keyword>
<dbReference type="PIRSF" id="PIRSF009283">
    <property type="entry name" value="HPP_dOase"/>
    <property type="match status" value="1"/>
</dbReference>
<dbReference type="EC" id="1.13.11.27" evidence="7"/>
<dbReference type="InterPro" id="IPR037523">
    <property type="entry name" value="VOC_core"/>
</dbReference>